<dbReference type="PANTHER" id="PTHR33164">
    <property type="entry name" value="TRANSCRIPTIONAL REGULATOR, MARR FAMILY"/>
    <property type="match status" value="1"/>
</dbReference>
<dbReference type="PANTHER" id="PTHR33164:SF43">
    <property type="entry name" value="HTH-TYPE TRANSCRIPTIONAL REPRESSOR YETL"/>
    <property type="match status" value="1"/>
</dbReference>
<dbReference type="EMBL" id="BAAAQD010000033">
    <property type="protein sequence ID" value="GAA1563743.1"/>
    <property type="molecule type" value="Genomic_DNA"/>
</dbReference>
<dbReference type="Gene3D" id="1.10.10.10">
    <property type="entry name" value="Winged helix-like DNA-binding domain superfamily/Winged helix DNA-binding domain"/>
    <property type="match status" value="1"/>
</dbReference>
<reference evidence="2 3" key="1">
    <citation type="journal article" date="2019" name="Int. J. Syst. Evol. Microbiol.">
        <title>The Global Catalogue of Microorganisms (GCM) 10K type strain sequencing project: providing services to taxonomists for standard genome sequencing and annotation.</title>
        <authorList>
            <consortium name="The Broad Institute Genomics Platform"/>
            <consortium name="The Broad Institute Genome Sequencing Center for Infectious Disease"/>
            <person name="Wu L."/>
            <person name="Ma J."/>
        </authorList>
    </citation>
    <scope>NUCLEOTIDE SEQUENCE [LARGE SCALE GENOMIC DNA]</scope>
    <source>
        <strain evidence="2 3">JCM 15933</strain>
    </source>
</reference>
<evidence type="ECO:0000259" key="1">
    <source>
        <dbReference type="PROSITE" id="PS50995"/>
    </source>
</evidence>
<evidence type="ECO:0000313" key="3">
    <source>
        <dbReference type="Proteomes" id="UP001501470"/>
    </source>
</evidence>
<dbReference type="Pfam" id="PF12802">
    <property type="entry name" value="MarR_2"/>
    <property type="match status" value="1"/>
</dbReference>
<feature type="domain" description="HTH marR-type" evidence="1">
    <location>
        <begin position="21"/>
        <end position="154"/>
    </location>
</feature>
<sequence>MKTLSPSSRDAVVTVASDDGTVPVTVALWQISKVASRHLEHTVLGPAGLSLSDYTVLQLIDDDPGAKTLDVGRRAGMAKATLNGIVSRLEARGLLTRRQAVDKRIVQLGITAEGRAVLQRLQRAAAAAETVLLGRSTMAADLHQVIASVHALIAGEHDNVANDRPAVSPNRAVGVTGRADPAVVATGRQRERPR</sequence>
<evidence type="ECO:0000313" key="2">
    <source>
        <dbReference type="EMBL" id="GAA1563743.1"/>
    </source>
</evidence>
<dbReference type="Proteomes" id="UP001501470">
    <property type="component" value="Unassembled WGS sequence"/>
</dbReference>
<dbReference type="InterPro" id="IPR039422">
    <property type="entry name" value="MarR/SlyA-like"/>
</dbReference>
<dbReference type="InterPro" id="IPR000835">
    <property type="entry name" value="HTH_MarR-typ"/>
</dbReference>
<gene>
    <name evidence="2" type="ORF">GCM10009827_101690</name>
</gene>
<proteinExistence type="predicted"/>
<dbReference type="SMART" id="SM00347">
    <property type="entry name" value="HTH_MARR"/>
    <property type="match status" value="1"/>
</dbReference>
<keyword evidence="3" id="KW-1185">Reference proteome</keyword>
<dbReference type="InterPro" id="IPR036388">
    <property type="entry name" value="WH-like_DNA-bd_sf"/>
</dbReference>
<dbReference type="SUPFAM" id="SSF46785">
    <property type="entry name" value="Winged helix' DNA-binding domain"/>
    <property type="match status" value="1"/>
</dbReference>
<dbReference type="PROSITE" id="PS50995">
    <property type="entry name" value="HTH_MARR_2"/>
    <property type="match status" value="1"/>
</dbReference>
<comment type="caution">
    <text evidence="2">The sequence shown here is derived from an EMBL/GenBank/DDBJ whole genome shotgun (WGS) entry which is preliminary data.</text>
</comment>
<dbReference type="RefSeq" id="WP_344512589.1">
    <property type="nucleotide sequence ID" value="NZ_BAAAQD010000033.1"/>
</dbReference>
<dbReference type="InterPro" id="IPR036390">
    <property type="entry name" value="WH_DNA-bd_sf"/>
</dbReference>
<name>A0ABN2CSU5_9ACTN</name>
<accession>A0ABN2CSU5</accession>
<protein>
    <recommendedName>
        <fullName evidence="1">HTH marR-type domain-containing protein</fullName>
    </recommendedName>
</protein>
<organism evidence="2 3">
    <name type="scientific">Dactylosporangium maewongense</name>
    <dbReference type="NCBI Taxonomy" id="634393"/>
    <lineage>
        <taxon>Bacteria</taxon>
        <taxon>Bacillati</taxon>
        <taxon>Actinomycetota</taxon>
        <taxon>Actinomycetes</taxon>
        <taxon>Micromonosporales</taxon>
        <taxon>Micromonosporaceae</taxon>
        <taxon>Dactylosporangium</taxon>
    </lineage>
</organism>